<dbReference type="InterPro" id="IPR014001">
    <property type="entry name" value="Helicase_ATP-bd"/>
</dbReference>
<dbReference type="GO" id="GO:0003676">
    <property type="term" value="F:nucleic acid binding"/>
    <property type="evidence" value="ECO:0007669"/>
    <property type="project" value="InterPro"/>
</dbReference>
<accession>A0A6C0C8Y9</accession>
<dbReference type="GO" id="GO:0016787">
    <property type="term" value="F:hydrolase activity"/>
    <property type="evidence" value="ECO:0007669"/>
    <property type="project" value="UniProtKB-KW"/>
</dbReference>
<name>A0A6C0C8Y9_9ZZZZ</name>
<sequence>MTYRTTKVGGLTCKTNKEEAFFLRSFDDMIPTYDPETDRFSIAAESDLTGMRTEFPLNKEIIKNMCINLPNVQDETDAEFLERYREYRKDYWNHMIERIYAKGYENPSTIQTLAIPELINNRDSLFQFKSGTGKTSAFLVGLLWGFEPEFKREKGDNLQYVFMTSSQQIAQQTYAQVLDIVPPQSRQYVTLCIGAKKQSTTTNGAFRTSVQGTSSLNGERRLSMREEAEKIKHAQIIVCTIGKFYDVLIEKRFIPTLDYLKAFCVDEFDLIVAPSNNFSVDKIGTIMSRLKPYTQRVFFSATVTSYTLEITQNYFRKYSPKIGEPMIALLEEDDFTLDGIRQYYVESQTYAEKKDILLDLLRGLRIGQGIIFVNEKKTAIDLEKFLQSQDIPIASVAFHADLSGTEREEIYRKFEKYHYRLLIATDVLARGIDVQSINIVINFDMPRHQATYIHRVGRSGRYGRKGTAITLVMVNPKTNEMLAVNTINDFSKQNKMEKLPGDLASLL</sequence>
<organism evidence="6">
    <name type="scientific">viral metagenome</name>
    <dbReference type="NCBI Taxonomy" id="1070528"/>
    <lineage>
        <taxon>unclassified sequences</taxon>
        <taxon>metagenomes</taxon>
        <taxon>organismal metagenomes</taxon>
    </lineage>
</organism>
<dbReference type="SUPFAM" id="SSF52540">
    <property type="entry name" value="P-loop containing nucleoside triphosphate hydrolases"/>
    <property type="match status" value="1"/>
</dbReference>
<dbReference type="InterPro" id="IPR027417">
    <property type="entry name" value="P-loop_NTPase"/>
</dbReference>
<keyword evidence="3" id="KW-0067">ATP-binding</keyword>
<dbReference type="GO" id="GO:0005524">
    <property type="term" value="F:ATP binding"/>
    <property type="evidence" value="ECO:0007669"/>
    <property type="project" value="UniProtKB-KW"/>
</dbReference>
<keyword evidence="2" id="KW-0378">Hydrolase</keyword>
<protein>
    <recommendedName>
        <fullName evidence="7">Helicase</fullName>
    </recommendedName>
</protein>
<dbReference type="AlphaFoldDB" id="A0A6C0C8Y9"/>
<dbReference type="InterPro" id="IPR011545">
    <property type="entry name" value="DEAD/DEAH_box_helicase_dom"/>
</dbReference>
<proteinExistence type="predicted"/>
<evidence type="ECO:0000259" key="4">
    <source>
        <dbReference type="PROSITE" id="PS51192"/>
    </source>
</evidence>
<dbReference type="PROSITE" id="PS51194">
    <property type="entry name" value="HELICASE_CTER"/>
    <property type="match status" value="1"/>
</dbReference>
<dbReference type="Pfam" id="PF00271">
    <property type="entry name" value="Helicase_C"/>
    <property type="match status" value="1"/>
</dbReference>
<dbReference type="EMBL" id="MN739366">
    <property type="protein sequence ID" value="QHT01206.1"/>
    <property type="molecule type" value="Genomic_DNA"/>
</dbReference>
<dbReference type="CDD" id="cd18787">
    <property type="entry name" value="SF2_C_DEAD"/>
    <property type="match status" value="1"/>
</dbReference>
<evidence type="ECO:0000313" key="6">
    <source>
        <dbReference type="EMBL" id="QHT01206.1"/>
    </source>
</evidence>
<dbReference type="PROSITE" id="PS51192">
    <property type="entry name" value="HELICASE_ATP_BIND_1"/>
    <property type="match status" value="1"/>
</dbReference>
<evidence type="ECO:0000256" key="3">
    <source>
        <dbReference type="ARBA" id="ARBA00022840"/>
    </source>
</evidence>
<feature type="domain" description="Helicase ATP-binding" evidence="4">
    <location>
        <begin position="115"/>
        <end position="321"/>
    </location>
</feature>
<dbReference type="Pfam" id="PF00270">
    <property type="entry name" value="DEAD"/>
    <property type="match status" value="1"/>
</dbReference>
<dbReference type="SMART" id="SM00490">
    <property type="entry name" value="HELICc"/>
    <property type="match status" value="1"/>
</dbReference>
<evidence type="ECO:0008006" key="7">
    <source>
        <dbReference type="Google" id="ProtNLM"/>
    </source>
</evidence>
<evidence type="ECO:0000256" key="1">
    <source>
        <dbReference type="ARBA" id="ARBA00022741"/>
    </source>
</evidence>
<evidence type="ECO:0000256" key="2">
    <source>
        <dbReference type="ARBA" id="ARBA00022801"/>
    </source>
</evidence>
<keyword evidence="1" id="KW-0547">Nucleotide-binding</keyword>
<dbReference type="InterPro" id="IPR001650">
    <property type="entry name" value="Helicase_C-like"/>
</dbReference>
<evidence type="ECO:0000259" key="5">
    <source>
        <dbReference type="PROSITE" id="PS51194"/>
    </source>
</evidence>
<dbReference type="PANTHER" id="PTHR24031">
    <property type="entry name" value="RNA HELICASE"/>
    <property type="match status" value="1"/>
</dbReference>
<reference evidence="6" key="1">
    <citation type="journal article" date="2020" name="Nature">
        <title>Giant virus diversity and host interactions through global metagenomics.</title>
        <authorList>
            <person name="Schulz F."/>
            <person name="Roux S."/>
            <person name="Paez-Espino D."/>
            <person name="Jungbluth S."/>
            <person name="Walsh D.A."/>
            <person name="Denef V.J."/>
            <person name="McMahon K.D."/>
            <person name="Konstantinidis K.T."/>
            <person name="Eloe-Fadrosh E.A."/>
            <person name="Kyrpides N.C."/>
            <person name="Woyke T."/>
        </authorList>
    </citation>
    <scope>NUCLEOTIDE SEQUENCE</scope>
    <source>
        <strain evidence="6">GVMAG-M-3300020192-26</strain>
    </source>
</reference>
<feature type="domain" description="Helicase C-terminal" evidence="5">
    <location>
        <begin position="356"/>
        <end position="507"/>
    </location>
</feature>
<dbReference type="SMART" id="SM00487">
    <property type="entry name" value="DEXDc"/>
    <property type="match status" value="1"/>
</dbReference>
<dbReference type="Gene3D" id="3.40.50.300">
    <property type="entry name" value="P-loop containing nucleotide triphosphate hydrolases"/>
    <property type="match status" value="2"/>
</dbReference>